<dbReference type="PANTHER" id="PTHR22777:SF4">
    <property type="entry name" value="UPF0053 PROTEIN SLL1254"/>
    <property type="match status" value="1"/>
</dbReference>
<feature type="domain" description="CBS" evidence="11">
    <location>
        <begin position="265"/>
        <end position="323"/>
    </location>
</feature>
<evidence type="ECO:0000256" key="5">
    <source>
        <dbReference type="ARBA" id="ARBA00023122"/>
    </source>
</evidence>
<dbReference type="PROSITE" id="PS51371">
    <property type="entry name" value="CBS"/>
    <property type="match status" value="2"/>
</dbReference>
<dbReference type="EMBL" id="CP092418">
    <property type="protein sequence ID" value="USD21185.1"/>
    <property type="molecule type" value="Genomic_DNA"/>
</dbReference>
<feature type="domain" description="CNNM transmembrane" evidence="12">
    <location>
        <begin position="1"/>
        <end position="179"/>
    </location>
</feature>
<dbReference type="PANTHER" id="PTHR22777">
    <property type="entry name" value="HEMOLYSIN-RELATED"/>
    <property type="match status" value="1"/>
</dbReference>
<reference evidence="13" key="1">
    <citation type="submission" date="2022-02" db="EMBL/GenBank/DDBJ databases">
        <title>Coral-associated bacteria.</title>
        <authorList>
            <person name="Tang K."/>
            <person name="Wang X."/>
        </authorList>
    </citation>
    <scope>NUCLEOTIDE SEQUENCE</scope>
    <source>
        <strain evidence="13">SCSIO 43006</strain>
    </source>
</reference>
<keyword evidence="6 8" id="KW-0472">Membrane</keyword>
<evidence type="ECO:0000256" key="10">
    <source>
        <dbReference type="SAM" id="Phobius"/>
    </source>
</evidence>
<dbReference type="Pfam" id="PF00571">
    <property type="entry name" value="CBS"/>
    <property type="match status" value="2"/>
</dbReference>
<protein>
    <submittedName>
        <fullName evidence="13">Hemolysin family protein</fullName>
    </submittedName>
</protein>
<keyword evidence="2 8" id="KW-0812">Transmembrane</keyword>
<dbReference type="InterPro" id="IPR002550">
    <property type="entry name" value="CNNM"/>
</dbReference>
<evidence type="ECO:0000256" key="9">
    <source>
        <dbReference type="SAM" id="MobiDB-lite"/>
    </source>
</evidence>
<keyword evidence="4 8" id="KW-1133">Transmembrane helix</keyword>
<organism evidence="13 14">
    <name type="scientific">Microbulbifer variabilis</name>
    <dbReference type="NCBI Taxonomy" id="266805"/>
    <lineage>
        <taxon>Bacteria</taxon>
        <taxon>Pseudomonadati</taxon>
        <taxon>Pseudomonadota</taxon>
        <taxon>Gammaproteobacteria</taxon>
        <taxon>Cellvibrionales</taxon>
        <taxon>Microbulbiferaceae</taxon>
        <taxon>Microbulbifer</taxon>
    </lineage>
</organism>
<evidence type="ECO:0000256" key="8">
    <source>
        <dbReference type="PROSITE-ProRule" id="PRU01193"/>
    </source>
</evidence>
<evidence type="ECO:0000256" key="6">
    <source>
        <dbReference type="ARBA" id="ARBA00023136"/>
    </source>
</evidence>
<feature type="domain" description="CBS" evidence="11">
    <location>
        <begin position="199"/>
        <end position="259"/>
    </location>
</feature>
<sequence length="374" mass="41966">MFLLITYIFIALGFSFLCSIAESVILSVTTPYVRLLEREGHKAGPLLRKLKGDINAPLAAILTLNTIAHTAGAAGAGAQAAAVFGNQYLGIASAILTLLILVFSEIIPKTLGAVYWRQLAPFTAYALRGLVWLLYPFVKMSEWLTRGLSHGPTLTGFSRDEFAIMAEIGEAEGQLEQRESSILRNLFFTLRDHSVREVMTPRTVVFSLPEDATLAEVYEEVERGRFSRIPVYENRDQDCVVGFVLKQELLLAYAKGEGERKLSEFRREMLMLPETATIYQAFQKMLSRRVQISAVLDEYGSLEGVVTLEDLLETLLGEEIVDEADKTPDRQELAKRLWRWRSKRHGLKVDESAQQEQDTEEAGEGRDGREGRDS</sequence>
<dbReference type="PROSITE" id="PS51846">
    <property type="entry name" value="CNNM"/>
    <property type="match status" value="1"/>
</dbReference>
<dbReference type="Pfam" id="PF01595">
    <property type="entry name" value="CNNM"/>
    <property type="match status" value="1"/>
</dbReference>
<evidence type="ECO:0000256" key="1">
    <source>
        <dbReference type="ARBA" id="ARBA00004141"/>
    </source>
</evidence>
<keyword evidence="14" id="KW-1185">Reference proteome</keyword>
<evidence type="ECO:0000313" key="14">
    <source>
        <dbReference type="Proteomes" id="UP001055658"/>
    </source>
</evidence>
<evidence type="ECO:0000259" key="12">
    <source>
        <dbReference type="PROSITE" id="PS51846"/>
    </source>
</evidence>
<dbReference type="RefSeq" id="WP_252083587.1">
    <property type="nucleotide sequence ID" value="NZ_CP092418.1"/>
</dbReference>
<dbReference type="Gene3D" id="3.10.580.10">
    <property type="entry name" value="CBS-domain"/>
    <property type="match status" value="1"/>
</dbReference>
<evidence type="ECO:0000256" key="3">
    <source>
        <dbReference type="ARBA" id="ARBA00022737"/>
    </source>
</evidence>
<dbReference type="SUPFAM" id="SSF54631">
    <property type="entry name" value="CBS-domain pair"/>
    <property type="match status" value="1"/>
</dbReference>
<keyword evidence="5 7" id="KW-0129">CBS domain</keyword>
<feature type="transmembrane region" description="Helical" evidence="10">
    <location>
        <begin position="54"/>
        <end position="76"/>
    </location>
</feature>
<evidence type="ECO:0000256" key="2">
    <source>
        <dbReference type="ARBA" id="ARBA00022692"/>
    </source>
</evidence>
<comment type="subcellular location">
    <subcellularLocation>
        <location evidence="1">Membrane</location>
        <topology evidence="1">Multi-pass membrane protein</topology>
    </subcellularLocation>
</comment>
<accession>A0ABY4VB64</accession>
<feature type="transmembrane region" description="Helical" evidence="10">
    <location>
        <begin position="119"/>
        <end position="138"/>
    </location>
</feature>
<dbReference type="CDD" id="cd04590">
    <property type="entry name" value="CBS_pair_CorC_HlyC_assoc"/>
    <property type="match status" value="1"/>
</dbReference>
<keyword evidence="3" id="KW-0677">Repeat</keyword>
<evidence type="ECO:0000256" key="4">
    <source>
        <dbReference type="ARBA" id="ARBA00022989"/>
    </source>
</evidence>
<feature type="compositionally biased region" description="Basic and acidic residues" evidence="9">
    <location>
        <begin position="363"/>
        <end position="374"/>
    </location>
</feature>
<dbReference type="SMART" id="SM00116">
    <property type="entry name" value="CBS"/>
    <property type="match status" value="2"/>
</dbReference>
<evidence type="ECO:0000259" key="11">
    <source>
        <dbReference type="PROSITE" id="PS51371"/>
    </source>
</evidence>
<dbReference type="InterPro" id="IPR000644">
    <property type="entry name" value="CBS_dom"/>
</dbReference>
<name>A0ABY4VB64_9GAMM</name>
<dbReference type="InterPro" id="IPR046342">
    <property type="entry name" value="CBS_dom_sf"/>
</dbReference>
<dbReference type="InterPro" id="IPR044751">
    <property type="entry name" value="Ion_transp-like_CBS"/>
</dbReference>
<feature type="transmembrane region" description="Helical" evidence="10">
    <location>
        <begin position="88"/>
        <end position="107"/>
    </location>
</feature>
<dbReference type="Proteomes" id="UP001055658">
    <property type="component" value="Chromosome"/>
</dbReference>
<gene>
    <name evidence="13" type="ORF">MJO52_19310</name>
</gene>
<evidence type="ECO:0000313" key="13">
    <source>
        <dbReference type="EMBL" id="USD21185.1"/>
    </source>
</evidence>
<evidence type="ECO:0000256" key="7">
    <source>
        <dbReference type="PROSITE-ProRule" id="PRU00703"/>
    </source>
</evidence>
<feature type="region of interest" description="Disordered" evidence="9">
    <location>
        <begin position="346"/>
        <end position="374"/>
    </location>
</feature>
<proteinExistence type="predicted"/>